<reference evidence="1" key="1">
    <citation type="submission" date="2020-07" db="EMBL/GenBank/DDBJ databases">
        <title>Multicomponent nature underlies the extraordinary mechanical properties of spider dragline silk.</title>
        <authorList>
            <person name="Kono N."/>
            <person name="Nakamura H."/>
            <person name="Mori M."/>
            <person name="Yoshida Y."/>
            <person name="Ohtoshi R."/>
            <person name="Malay A.D."/>
            <person name="Moran D.A.P."/>
            <person name="Tomita M."/>
            <person name="Numata K."/>
            <person name="Arakawa K."/>
        </authorList>
    </citation>
    <scope>NUCLEOTIDE SEQUENCE</scope>
</reference>
<protein>
    <submittedName>
        <fullName evidence="1">Putative phage related protein</fullName>
    </submittedName>
</protein>
<organism evidence="1 2">
    <name type="scientific">Trichonephila clavata</name>
    <name type="common">Joro spider</name>
    <name type="synonym">Nephila clavata</name>
    <dbReference type="NCBI Taxonomy" id="2740835"/>
    <lineage>
        <taxon>Eukaryota</taxon>
        <taxon>Metazoa</taxon>
        <taxon>Ecdysozoa</taxon>
        <taxon>Arthropoda</taxon>
        <taxon>Chelicerata</taxon>
        <taxon>Arachnida</taxon>
        <taxon>Araneae</taxon>
        <taxon>Araneomorphae</taxon>
        <taxon>Entelegynae</taxon>
        <taxon>Araneoidea</taxon>
        <taxon>Nephilidae</taxon>
        <taxon>Trichonephila</taxon>
    </lineage>
</organism>
<evidence type="ECO:0000313" key="2">
    <source>
        <dbReference type="Proteomes" id="UP000887116"/>
    </source>
</evidence>
<gene>
    <name evidence="1" type="primary">Wcon_01132</name>
    <name evidence="1" type="ORF">TNCT_404561</name>
</gene>
<dbReference type="Proteomes" id="UP000887116">
    <property type="component" value="Unassembled WGS sequence"/>
</dbReference>
<dbReference type="OrthoDB" id="7146491at2759"/>
<comment type="caution">
    <text evidence="1">The sequence shown here is derived from an EMBL/GenBank/DDBJ whole genome shotgun (WGS) entry which is preliminary data.</text>
</comment>
<proteinExistence type="predicted"/>
<name>A0A8X6GJ33_TRICU</name>
<evidence type="ECO:0000313" key="1">
    <source>
        <dbReference type="EMBL" id="GFR05357.1"/>
    </source>
</evidence>
<sequence length="300" mass="35326">MQERTYIICSHRQDKLDWPNVVDPYCNNEIFIDENFDEACDNIICENCNRDILPNTYKKQRFHRLSVYLNPDKFMNWFEGQLSNTHFMWQKVERGVYHVGGQGEFVNLIVLDFCTNPTFLTIDRLRVNPTVLVILRKNLPNIPLDLPIVEMVDLFCQRRTLIAQIEPAKEKELLELQLIEGSLYVNNIEILNKKAVACRKVFRILFEQFLHDCKKELPPEKHTLLSITQIEKHLNLDQEADPEHHIRKPLNTIQRTIKTTLAKKLGLNIERNDLIQTVGWPGSSRRDYGYRINPFTVVVR</sequence>
<accession>A0A8X6GJ33</accession>
<keyword evidence="2" id="KW-1185">Reference proteome</keyword>
<dbReference type="EMBL" id="BMAO01025851">
    <property type="protein sequence ID" value="GFR05357.1"/>
    <property type="molecule type" value="Genomic_DNA"/>
</dbReference>
<dbReference type="AlphaFoldDB" id="A0A8X6GJ33"/>